<dbReference type="InterPro" id="IPR024671">
    <property type="entry name" value="Atg22-like"/>
</dbReference>
<dbReference type="Proteomes" id="UP000095552">
    <property type="component" value="Unassembled WGS sequence"/>
</dbReference>
<feature type="transmembrane region" description="Helical" evidence="6">
    <location>
        <begin position="323"/>
        <end position="341"/>
    </location>
</feature>
<evidence type="ECO:0000256" key="2">
    <source>
        <dbReference type="ARBA" id="ARBA00022448"/>
    </source>
</evidence>
<name>A0A1E5T2P1_9BACT</name>
<evidence type="ECO:0000256" key="5">
    <source>
        <dbReference type="ARBA" id="ARBA00023136"/>
    </source>
</evidence>
<dbReference type="InterPro" id="IPR020846">
    <property type="entry name" value="MFS_dom"/>
</dbReference>
<feature type="transmembrane region" description="Helical" evidence="6">
    <location>
        <begin position="144"/>
        <end position="163"/>
    </location>
</feature>
<evidence type="ECO:0000256" key="1">
    <source>
        <dbReference type="ARBA" id="ARBA00004127"/>
    </source>
</evidence>
<feature type="transmembrane region" description="Helical" evidence="6">
    <location>
        <begin position="102"/>
        <end position="123"/>
    </location>
</feature>
<feature type="transmembrane region" description="Helical" evidence="6">
    <location>
        <begin position="297"/>
        <end position="317"/>
    </location>
</feature>
<dbReference type="SUPFAM" id="SSF103473">
    <property type="entry name" value="MFS general substrate transporter"/>
    <property type="match status" value="1"/>
</dbReference>
<dbReference type="GO" id="GO:0012505">
    <property type="term" value="C:endomembrane system"/>
    <property type="evidence" value="ECO:0007669"/>
    <property type="project" value="UniProtKB-SubCell"/>
</dbReference>
<feature type="transmembrane region" description="Helical" evidence="6">
    <location>
        <begin position="175"/>
        <end position="196"/>
    </location>
</feature>
<reference evidence="8 9" key="1">
    <citation type="submission" date="2016-08" db="EMBL/GenBank/DDBJ databases">
        <title>Draft genome of Fabibacter sp. strain SK-8.</title>
        <authorList>
            <person name="Wong S.-K."/>
            <person name="Hamasaki K."/>
            <person name="Yoshizawa S."/>
        </authorList>
    </citation>
    <scope>NUCLEOTIDE SEQUENCE [LARGE SCALE GENOMIC DNA]</scope>
    <source>
        <strain evidence="8 9">SK-8</strain>
    </source>
</reference>
<gene>
    <name evidence="8" type="ORF">BFP71_18210</name>
</gene>
<dbReference type="InterPro" id="IPR050495">
    <property type="entry name" value="ATG22/LtaA_families"/>
</dbReference>
<feature type="transmembrane region" description="Helical" evidence="6">
    <location>
        <begin position="237"/>
        <end position="257"/>
    </location>
</feature>
<keyword evidence="5 6" id="KW-0472">Membrane</keyword>
<feature type="transmembrane region" description="Helical" evidence="6">
    <location>
        <begin position="269"/>
        <end position="288"/>
    </location>
</feature>
<evidence type="ECO:0000259" key="7">
    <source>
        <dbReference type="PROSITE" id="PS50850"/>
    </source>
</evidence>
<protein>
    <submittedName>
        <fullName evidence="8">MFS transporter permease</fullName>
    </submittedName>
</protein>
<evidence type="ECO:0000256" key="3">
    <source>
        <dbReference type="ARBA" id="ARBA00022692"/>
    </source>
</evidence>
<feature type="transmembrane region" description="Helical" evidence="6">
    <location>
        <begin position="47"/>
        <end position="66"/>
    </location>
</feature>
<comment type="caution">
    <text evidence="8">The sequence shown here is derived from an EMBL/GenBank/DDBJ whole genome shotgun (WGS) entry which is preliminary data.</text>
</comment>
<sequence>MYDWANSVYSLTITTAVFPIYYEEVTTTADGNTLVKFLFWELPNTVLYSYALSFSFLITALMLPLLSGIADCTGKKKLFLKIFAYLGAMSCAGMFFFEGSNIEFGILMVILASIGYSGGLVFYDAFLPEISTVDRYDKLSAKGYSLGYVGSVILLIFNLIMIQKPEVFGLESGSLPARISFLTVAIWWIGFSQITFRRLPSNPFNRKASDAWLKKGYQELRSVYREIQGLPNLKRYVLAYFFFNAGVQAVMYLASLFGAKELNLETAALIQIVLIIQLVAIGGAYLFAELSKRKGNIVSLMVMIGIWVLVCVIAFFIKTELQFYGLAFLVGIIMGGIQALSRSTYSKLIPKETEDHASFFSFYNVTFNLSIVMGTLAYGSIELLTGSMRYSAIGLSAFFVIGLVLIQKVKVKSA</sequence>
<evidence type="ECO:0000256" key="6">
    <source>
        <dbReference type="SAM" id="Phobius"/>
    </source>
</evidence>
<keyword evidence="2" id="KW-0813">Transport</keyword>
<dbReference type="PROSITE" id="PS50850">
    <property type="entry name" value="MFS"/>
    <property type="match status" value="1"/>
</dbReference>
<feature type="transmembrane region" description="Helical" evidence="6">
    <location>
        <begin position="362"/>
        <end position="381"/>
    </location>
</feature>
<feature type="domain" description="Major facilitator superfamily (MFS) profile" evidence="7">
    <location>
        <begin position="232"/>
        <end position="414"/>
    </location>
</feature>
<evidence type="ECO:0000313" key="9">
    <source>
        <dbReference type="Proteomes" id="UP000095552"/>
    </source>
</evidence>
<dbReference type="PANTHER" id="PTHR23519">
    <property type="entry name" value="AUTOPHAGY-RELATED PROTEIN 22"/>
    <property type="match status" value="1"/>
</dbReference>
<proteinExistence type="predicted"/>
<dbReference type="Pfam" id="PF11700">
    <property type="entry name" value="ATG22"/>
    <property type="match status" value="2"/>
</dbReference>
<dbReference type="EMBL" id="MDGQ01000005">
    <property type="protein sequence ID" value="OEK05658.1"/>
    <property type="molecule type" value="Genomic_DNA"/>
</dbReference>
<dbReference type="GO" id="GO:0022857">
    <property type="term" value="F:transmembrane transporter activity"/>
    <property type="evidence" value="ECO:0007669"/>
    <property type="project" value="InterPro"/>
</dbReference>
<keyword evidence="4 6" id="KW-1133">Transmembrane helix</keyword>
<accession>A0A1E5T2P1</accession>
<comment type="subcellular location">
    <subcellularLocation>
        <location evidence="1">Endomembrane system</location>
        <topology evidence="1">Multi-pass membrane protein</topology>
    </subcellularLocation>
</comment>
<organism evidence="8 9">
    <name type="scientific">Roseivirga misakiensis</name>
    <dbReference type="NCBI Taxonomy" id="1563681"/>
    <lineage>
        <taxon>Bacteria</taxon>
        <taxon>Pseudomonadati</taxon>
        <taxon>Bacteroidota</taxon>
        <taxon>Cytophagia</taxon>
        <taxon>Cytophagales</taxon>
        <taxon>Roseivirgaceae</taxon>
        <taxon>Roseivirga</taxon>
    </lineage>
</organism>
<keyword evidence="3 6" id="KW-0812">Transmembrane</keyword>
<keyword evidence="9" id="KW-1185">Reference proteome</keyword>
<dbReference type="AlphaFoldDB" id="A0A1E5T2P1"/>
<feature type="transmembrane region" description="Helical" evidence="6">
    <location>
        <begin position="387"/>
        <end position="406"/>
    </location>
</feature>
<evidence type="ECO:0000256" key="4">
    <source>
        <dbReference type="ARBA" id="ARBA00022989"/>
    </source>
</evidence>
<dbReference type="InterPro" id="IPR036259">
    <property type="entry name" value="MFS_trans_sf"/>
</dbReference>
<dbReference type="PANTHER" id="PTHR23519:SF1">
    <property type="entry name" value="AUTOPHAGY-RELATED PROTEIN 22"/>
    <property type="match status" value="1"/>
</dbReference>
<dbReference type="STRING" id="1563681.BFP71_18210"/>
<evidence type="ECO:0000313" key="8">
    <source>
        <dbReference type="EMBL" id="OEK05658.1"/>
    </source>
</evidence>
<feature type="transmembrane region" description="Helical" evidence="6">
    <location>
        <begin position="78"/>
        <end position="96"/>
    </location>
</feature>
<dbReference type="Gene3D" id="1.20.1250.20">
    <property type="entry name" value="MFS general substrate transporter like domains"/>
    <property type="match status" value="1"/>
</dbReference>